<dbReference type="RefSeq" id="WP_188852136.1">
    <property type="nucleotide sequence ID" value="NZ_BMJJ01000007.1"/>
</dbReference>
<proteinExistence type="predicted"/>
<sequence>MARSPAKRPFFAAAAWAILSGIALAAPAQLAPFKDALFAYPPLTAIGDGGDFIDVDYSELRDINGRDEIPERRAKAAYVDRAPLATQEEASLPTPAGPLAIMTVGNAKTPTSIVLFIHGRNGDRRLGMNDWTFGGNFNRLKNLLSRAGGLYVTADAGSFSGADRTRVGTLVETLGRDHPQATIVLACASMGGEFCWDLAGDAAVTRHVDGLVMLSANTPPTKLAAMRKAAGARQIPLLLAHGTRDKVFAWDDAKAVYTALRSGGYPVRFVSFETGNHGTPIRMIDWRDSLNWVFQKAAP</sequence>
<evidence type="ECO:0000313" key="3">
    <source>
        <dbReference type="Proteomes" id="UP000613160"/>
    </source>
</evidence>
<gene>
    <name evidence="2" type="ORF">GCM10011335_30250</name>
</gene>
<comment type="caution">
    <text evidence="2">The sequence shown here is derived from an EMBL/GenBank/DDBJ whole genome shotgun (WGS) entry which is preliminary data.</text>
</comment>
<organism evidence="2 3">
    <name type="scientific">Aureimonas glaciei</name>
    <dbReference type="NCBI Taxonomy" id="1776957"/>
    <lineage>
        <taxon>Bacteria</taxon>
        <taxon>Pseudomonadati</taxon>
        <taxon>Pseudomonadota</taxon>
        <taxon>Alphaproteobacteria</taxon>
        <taxon>Hyphomicrobiales</taxon>
        <taxon>Aurantimonadaceae</taxon>
        <taxon>Aureimonas</taxon>
    </lineage>
</organism>
<keyword evidence="1" id="KW-0732">Signal</keyword>
<keyword evidence="3" id="KW-1185">Reference proteome</keyword>
<dbReference type="SUPFAM" id="SSF53474">
    <property type="entry name" value="alpha/beta-Hydrolases"/>
    <property type="match status" value="1"/>
</dbReference>
<name>A0A917DC88_9HYPH</name>
<dbReference type="InterPro" id="IPR029058">
    <property type="entry name" value="AB_hydrolase_fold"/>
</dbReference>
<dbReference type="EMBL" id="BMJJ01000007">
    <property type="protein sequence ID" value="GGD25240.1"/>
    <property type="molecule type" value="Genomic_DNA"/>
</dbReference>
<dbReference type="AlphaFoldDB" id="A0A917DC88"/>
<dbReference type="Gene3D" id="3.40.50.1820">
    <property type="entry name" value="alpha/beta hydrolase"/>
    <property type="match status" value="1"/>
</dbReference>
<evidence type="ECO:0000313" key="2">
    <source>
        <dbReference type="EMBL" id="GGD25240.1"/>
    </source>
</evidence>
<dbReference type="Proteomes" id="UP000613160">
    <property type="component" value="Unassembled WGS sequence"/>
</dbReference>
<reference evidence="2" key="1">
    <citation type="journal article" date="2014" name="Int. J. Syst. Evol. Microbiol.">
        <title>Complete genome sequence of Corynebacterium casei LMG S-19264T (=DSM 44701T), isolated from a smear-ripened cheese.</title>
        <authorList>
            <consortium name="US DOE Joint Genome Institute (JGI-PGF)"/>
            <person name="Walter F."/>
            <person name="Albersmeier A."/>
            <person name="Kalinowski J."/>
            <person name="Ruckert C."/>
        </authorList>
    </citation>
    <scope>NUCLEOTIDE SEQUENCE</scope>
    <source>
        <strain evidence="2">CGMCC 1.15493</strain>
    </source>
</reference>
<feature type="chain" id="PRO_5037196802" evidence="1">
    <location>
        <begin position="26"/>
        <end position="299"/>
    </location>
</feature>
<feature type="signal peptide" evidence="1">
    <location>
        <begin position="1"/>
        <end position="25"/>
    </location>
</feature>
<accession>A0A917DC88</accession>
<evidence type="ECO:0000256" key="1">
    <source>
        <dbReference type="SAM" id="SignalP"/>
    </source>
</evidence>
<reference evidence="2" key="2">
    <citation type="submission" date="2020-09" db="EMBL/GenBank/DDBJ databases">
        <authorList>
            <person name="Sun Q."/>
            <person name="Zhou Y."/>
        </authorList>
    </citation>
    <scope>NUCLEOTIDE SEQUENCE</scope>
    <source>
        <strain evidence="2">CGMCC 1.15493</strain>
    </source>
</reference>
<protein>
    <submittedName>
        <fullName evidence="2">Phospholipase/carboxylesterase</fullName>
    </submittedName>
</protein>